<reference evidence="3" key="1">
    <citation type="journal article" date="2015" name="Appl. Environ. Microbiol.">
        <title>Nanoarchaeota, Their Sulfolobales Host, and Nanoarchaeota Virus Distribution across Yellowstone National Park Hot Springs.</title>
        <authorList>
            <person name="Munson-McGee J.H."/>
            <person name="Field E.K."/>
            <person name="Bateson M."/>
            <person name="Rooney C."/>
            <person name="Stepanauskas R."/>
            <person name="Young M.J."/>
        </authorList>
    </citation>
    <scope>NUCLEOTIDE SEQUENCE [LARGE SCALE GENOMIC DNA]</scope>
    <source>
        <strain evidence="3">SCGC AB-777_F03</strain>
    </source>
</reference>
<sequence length="321" mass="38447">MFEYIKIDRRVIYYLMIIGFFLSFNHWDNLFIGLANLFFSIIYTIISYFILLFIFNLVSSFYGLYIYLDNVIAELKILFYKKRSYAFFYYLLIILEIILFFIFRNNLFLYVMISLFIILFFYNYIKQLKIKSSKSEQLNFTYIHRYNLSYIITIIVSIITLGLFVPVIFSMKPIVIEYKRLGRSKNIEVRNDELLRIFFISTIILWIIYSSIKYISSYSTILYGFVYYFFNFLFFFTYSSIIPIGILLSPYLSIRKGYVYSNKFIGDTLILSNTPFYLASIVTIALLPIFSIIFSPIEVIIFSLAIFSIIWIRKQFDVLTK</sequence>
<feature type="transmembrane region" description="Helical" evidence="1">
    <location>
        <begin position="146"/>
        <end position="169"/>
    </location>
</feature>
<reference evidence="3" key="2">
    <citation type="submission" date="2017-05" db="EMBL/GenBank/DDBJ databases">
        <authorList>
            <person name="Song R."/>
            <person name="Chenine A.L."/>
            <person name="Ruprecht R.M."/>
        </authorList>
    </citation>
    <scope>NUCLEOTIDE SEQUENCE</scope>
    <source>
        <strain evidence="3">SCGC AB-777_F03</strain>
    </source>
</reference>
<feature type="transmembrane region" description="Helical" evidence="1">
    <location>
        <begin position="224"/>
        <end position="248"/>
    </location>
</feature>
<reference evidence="2" key="4">
    <citation type="submission" date="2021-11" db="EMBL/GenBank/DDBJ databases">
        <authorList>
            <person name="Munson-Mcgee J."/>
            <person name="Field E."/>
            <person name="Bateson M."/>
            <person name="Rooney C."/>
            <person name="Stepanauskas R."/>
            <person name="Young M."/>
        </authorList>
    </citation>
    <scope>NUCLEOTIDE SEQUENCE</scope>
    <source>
        <strain evidence="2">SCGC AB-777_F03</strain>
    </source>
</reference>
<dbReference type="EMBL" id="QEFP02000006">
    <property type="protein sequence ID" value="MCC5447042.1"/>
    <property type="molecule type" value="Genomic_DNA"/>
</dbReference>
<feature type="transmembrane region" description="Helical" evidence="1">
    <location>
        <begin position="12"/>
        <end position="35"/>
    </location>
</feature>
<feature type="transmembrane region" description="Helical" evidence="1">
    <location>
        <begin position="85"/>
        <end position="102"/>
    </location>
</feature>
<name>A0A2T9WLU2_NANST</name>
<dbReference type="EMBL" id="QEFP01000003">
    <property type="protein sequence ID" value="PVU68798.1"/>
    <property type="molecule type" value="Genomic_DNA"/>
</dbReference>
<proteinExistence type="predicted"/>
<gene>
    <name evidence="2" type="ORF">DDW03_001330</name>
    <name evidence="3" type="ORF">DDW03_01100</name>
</gene>
<feature type="transmembrane region" description="Helical" evidence="1">
    <location>
        <begin position="108"/>
        <end position="125"/>
    </location>
</feature>
<organism evidence="3">
    <name type="scientific">Nanobsidianus stetteri</name>
    <dbReference type="NCBI Taxonomy" id="1294122"/>
    <lineage>
        <taxon>Archaea</taxon>
        <taxon>Nanobdellota</taxon>
        <taxon>Candidatus Nanoarchaeia</taxon>
        <taxon>Nanoarchaeales</taxon>
        <taxon>Nanopusillaceae</taxon>
        <taxon>Candidatus Nanobsidianus</taxon>
    </lineage>
</organism>
<dbReference type="RefSeq" id="WP_228615270.1">
    <property type="nucleotide sequence ID" value="NZ_QEFP02000006.1"/>
</dbReference>
<evidence type="ECO:0000256" key="1">
    <source>
        <dbReference type="SAM" id="Phobius"/>
    </source>
</evidence>
<feature type="transmembrane region" description="Helical" evidence="1">
    <location>
        <begin position="41"/>
        <end position="65"/>
    </location>
</feature>
<dbReference type="AlphaFoldDB" id="A0A2T9WLU2"/>
<protein>
    <submittedName>
        <fullName evidence="3">Uncharacterized protein</fullName>
    </submittedName>
</protein>
<feature type="transmembrane region" description="Helical" evidence="1">
    <location>
        <begin position="194"/>
        <end position="212"/>
    </location>
</feature>
<accession>A0A2T9WLU2</accession>
<keyword evidence="1" id="KW-0812">Transmembrane</keyword>
<evidence type="ECO:0000313" key="2">
    <source>
        <dbReference type="EMBL" id="MCC5447042.1"/>
    </source>
</evidence>
<keyword evidence="1" id="KW-1133">Transmembrane helix</keyword>
<dbReference type="Proteomes" id="UP000245509">
    <property type="component" value="Unassembled WGS sequence"/>
</dbReference>
<comment type="caution">
    <text evidence="3">The sequence shown here is derived from an EMBL/GenBank/DDBJ whole genome shotgun (WGS) entry which is preliminary data.</text>
</comment>
<keyword evidence="1" id="KW-0472">Membrane</keyword>
<evidence type="ECO:0000313" key="3">
    <source>
        <dbReference type="EMBL" id="PVU68798.1"/>
    </source>
</evidence>
<reference evidence="2" key="3">
    <citation type="submission" date="2017-05" db="EMBL/GenBank/DDBJ databases">
        <authorList>
            <person name="Munson-Mcgee J.H."/>
        </authorList>
    </citation>
    <scope>NUCLEOTIDE SEQUENCE</scope>
    <source>
        <strain evidence="2">SCGC AB-777_F03</strain>
    </source>
</reference>
<feature type="transmembrane region" description="Helical" evidence="1">
    <location>
        <begin position="279"/>
        <end position="312"/>
    </location>
</feature>